<dbReference type="Gene3D" id="2.60.120.200">
    <property type="match status" value="1"/>
</dbReference>
<evidence type="ECO:0000256" key="13">
    <source>
        <dbReference type="SAM" id="SignalP"/>
    </source>
</evidence>
<dbReference type="PANTHER" id="PTHR10963">
    <property type="entry name" value="GLYCOSYL HYDROLASE-RELATED"/>
    <property type="match status" value="1"/>
</dbReference>
<dbReference type="Proteomes" id="UP000799770">
    <property type="component" value="Unassembled WGS sequence"/>
</dbReference>
<evidence type="ECO:0000256" key="1">
    <source>
        <dbReference type="ARBA" id="ARBA00000124"/>
    </source>
</evidence>
<dbReference type="GO" id="GO:0016020">
    <property type="term" value="C:membrane"/>
    <property type="evidence" value="ECO:0007669"/>
    <property type="project" value="UniProtKB-SubCell"/>
</dbReference>
<comment type="subcellular location">
    <subcellularLocation>
        <location evidence="2">Membrane</location>
    </subcellularLocation>
</comment>
<keyword evidence="11" id="KW-0326">Glycosidase</keyword>
<keyword evidence="16" id="KW-1185">Reference proteome</keyword>
<feature type="signal peptide" evidence="13">
    <location>
        <begin position="1"/>
        <end position="23"/>
    </location>
</feature>
<evidence type="ECO:0000256" key="3">
    <source>
        <dbReference type="ARBA" id="ARBA00006865"/>
    </source>
</evidence>
<keyword evidence="8" id="KW-0472">Membrane</keyword>
<dbReference type="CDD" id="cd02181">
    <property type="entry name" value="GH16_fungal_Lam16A_glucanase"/>
    <property type="match status" value="1"/>
</dbReference>
<protein>
    <recommendedName>
        <fullName evidence="4">endo-1,3(4)-beta-glucanase</fullName>
        <ecNumber evidence="4">3.2.1.6</ecNumber>
    </recommendedName>
</protein>
<reference evidence="15" key="1">
    <citation type="journal article" date="2020" name="Stud. Mycol.">
        <title>101 Dothideomycetes genomes: a test case for predicting lifestyles and emergence of pathogens.</title>
        <authorList>
            <person name="Haridas S."/>
            <person name="Albert R."/>
            <person name="Binder M."/>
            <person name="Bloem J."/>
            <person name="Labutti K."/>
            <person name="Salamov A."/>
            <person name="Andreopoulos B."/>
            <person name="Baker S."/>
            <person name="Barry K."/>
            <person name="Bills G."/>
            <person name="Bluhm B."/>
            <person name="Cannon C."/>
            <person name="Castanera R."/>
            <person name="Culley D."/>
            <person name="Daum C."/>
            <person name="Ezra D."/>
            <person name="Gonzalez J."/>
            <person name="Henrissat B."/>
            <person name="Kuo A."/>
            <person name="Liang C."/>
            <person name="Lipzen A."/>
            <person name="Lutzoni F."/>
            <person name="Magnuson J."/>
            <person name="Mondo S."/>
            <person name="Nolan M."/>
            <person name="Ohm R."/>
            <person name="Pangilinan J."/>
            <person name="Park H.-J."/>
            <person name="Ramirez L."/>
            <person name="Alfaro M."/>
            <person name="Sun H."/>
            <person name="Tritt A."/>
            <person name="Yoshinaga Y."/>
            <person name="Zwiers L.-H."/>
            <person name="Turgeon B."/>
            <person name="Goodwin S."/>
            <person name="Spatafora J."/>
            <person name="Crous P."/>
            <person name="Grigoriev I."/>
        </authorList>
    </citation>
    <scope>NUCLEOTIDE SEQUENCE</scope>
    <source>
        <strain evidence="15">CBS 627.86</strain>
    </source>
</reference>
<evidence type="ECO:0000256" key="8">
    <source>
        <dbReference type="ARBA" id="ARBA00023136"/>
    </source>
</evidence>
<dbReference type="EC" id="3.2.1.6" evidence="4"/>
<evidence type="ECO:0000256" key="4">
    <source>
        <dbReference type="ARBA" id="ARBA00012599"/>
    </source>
</evidence>
<evidence type="ECO:0000256" key="10">
    <source>
        <dbReference type="ARBA" id="ARBA00023277"/>
    </source>
</evidence>
<evidence type="ECO:0000313" key="15">
    <source>
        <dbReference type="EMBL" id="KAF2117260.1"/>
    </source>
</evidence>
<feature type="non-terminal residue" evidence="15">
    <location>
        <position position="327"/>
    </location>
</feature>
<keyword evidence="12" id="KW-0624">Polysaccharide degradation</keyword>
<dbReference type="SUPFAM" id="SSF49899">
    <property type="entry name" value="Concanavalin A-like lectins/glucanases"/>
    <property type="match status" value="1"/>
</dbReference>
<evidence type="ECO:0000256" key="9">
    <source>
        <dbReference type="ARBA" id="ARBA00023180"/>
    </source>
</evidence>
<keyword evidence="6" id="KW-0378">Hydrolase</keyword>
<dbReference type="Pfam" id="PF26113">
    <property type="entry name" value="GH16_XgeA"/>
    <property type="match status" value="1"/>
</dbReference>
<evidence type="ECO:0000256" key="2">
    <source>
        <dbReference type="ARBA" id="ARBA00004370"/>
    </source>
</evidence>
<keyword evidence="10" id="KW-0119">Carbohydrate metabolism</keyword>
<dbReference type="InterPro" id="IPR013320">
    <property type="entry name" value="ConA-like_dom_sf"/>
</dbReference>
<proteinExistence type="inferred from homology"/>
<gene>
    <name evidence="15" type="ORF">BDV96DRAFT_490330</name>
</gene>
<comment type="similarity">
    <text evidence="3">Belongs to the glycosyl hydrolase 16 family.</text>
</comment>
<dbReference type="GO" id="GO:0052861">
    <property type="term" value="F:endo-1,3(4)-beta-glucanase activity"/>
    <property type="evidence" value="ECO:0007669"/>
    <property type="project" value="UniProtKB-EC"/>
</dbReference>
<keyword evidence="9" id="KW-0325">Glycoprotein</keyword>
<sequence>MPSSSLFLRAGAILSALSSTALAGASLYEIEDSYQGSSFLEGFDFFTETDPTHGFVRYQDQTSAANAQLVKMIGNDQYIGVDYQNTEIVTNNGDGRASVRISTKQSYTQGLFVVDIKHMPGGICGTWPAFWSLGSGTWPQNGEIDIIEGVNRNSVNKFVLHTDTQCSVDGTGQTDPQNLYNCALDSASGASGCDVNAIEPNTYGSGFNANGGGVYAVEWTDDFIKMWFFPRGSIPASITAEKPDVSEFGTPNANFQGDCDISKKFLDHKFIFDTTFCGDWAGNVYAQSGCPMYSGLDGMASCKKFVAENPAAFSQAYWRIGSFKTFQ</sequence>
<dbReference type="FunFam" id="2.60.120.200:FF:000114">
    <property type="entry name" value="Probable endo-1,3(4)-beta-glucanase NFIA_089530"/>
    <property type="match status" value="1"/>
</dbReference>
<evidence type="ECO:0000313" key="16">
    <source>
        <dbReference type="Proteomes" id="UP000799770"/>
    </source>
</evidence>
<accession>A0A6A5ZCN1</accession>
<dbReference type="GO" id="GO:0030245">
    <property type="term" value="P:cellulose catabolic process"/>
    <property type="evidence" value="ECO:0007669"/>
    <property type="project" value="UniProtKB-KW"/>
</dbReference>
<keyword evidence="5 13" id="KW-0732">Signal</keyword>
<organism evidence="15 16">
    <name type="scientific">Lophiotrema nucula</name>
    <dbReference type="NCBI Taxonomy" id="690887"/>
    <lineage>
        <taxon>Eukaryota</taxon>
        <taxon>Fungi</taxon>
        <taxon>Dikarya</taxon>
        <taxon>Ascomycota</taxon>
        <taxon>Pezizomycotina</taxon>
        <taxon>Dothideomycetes</taxon>
        <taxon>Pleosporomycetidae</taxon>
        <taxon>Pleosporales</taxon>
        <taxon>Lophiotremataceae</taxon>
        <taxon>Lophiotrema</taxon>
    </lineage>
</organism>
<feature type="domain" description="GH16" evidence="14">
    <location>
        <begin position="32"/>
        <end position="289"/>
    </location>
</feature>
<dbReference type="OrthoDB" id="192832at2759"/>
<evidence type="ECO:0000256" key="11">
    <source>
        <dbReference type="ARBA" id="ARBA00023295"/>
    </source>
</evidence>
<dbReference type="PROSITE" id="PS51762">
    <property type="entry name" value="GH16_2"/>
    <property type="match status" value="1"/>
</dbReference>
<evidence type="ECO:0000256" key="12">
    <source>
        <dbReference type="ARBA" id="ARBA00023326"/>
    </source>
</evidence>
<feature type="chain" id="PRO_5025421499" description="endo-1,3(4)-beta-glucanase" evidence="13">
    <location>
        <begin position="24"/>
        <end position="327"/>
    </location>
</feature>
<dbReference type="AlphaFoldDB" id="A0A6A5ZCN1"/>
<evidence type="ECO:0000256" key="5">
    <source>
        <dbReference type="ARBA" id="ARBA00022729"/>
    </source>
</evidence>
<name>A0A6A5ZCN1_9PLEO</name>
<keyword evidence="7" id="KW-0136">Cellulose degradation</keyword>
<comment type="catalytic activity">
    <reaction evidence="1">
        <text>Endohydrolysis of (1-&gt;3)- or (1-&gt;4)-linkages in beta-D-glucans when the glucose residue whose reducing group is involved in the linkage to be hydrolyzed is itself substituted at C-3.</text>
        <dbReference type="EC" id="3.2.1.6"/>
    </reaction>
</comment>
<evidence type="ECO:0000256" key="7">
    <source>
        <dbReference type="ARBA" id="ARBA00023001"/>
    </source>
</evidence>
<evidence type="ECO:0000256" key="6">
    <source>
        <dbReference type="ARBA" id="ARBA00022801"/>
    </source>
</evidence>
<dbReference type="InterPro" id="IPR000757">
    <property type="entry name" value="Beta-glucanase-like"/>
</dbReference>
<dbReference type="EMBL" id="ML977319">
    <property type="protein sequence ID" value="KAF2117260.1"/>
    <property type="molecule type" value="Genomic_DNA"/>
</dbReference>
<dbReference type="InterPro" id="IPR050546">
    <property type="entry name" value="Glycosyl_Hydrlase_16"/>
</dbReference>
<dbReference type="PANTHER" id="PTHR10963:SF58">
    <property type="entry name" value="ENDO-1,3(4)-BETA-GLUCANASE XGEA"/>
    <property type="match status" value="1"/>
</dbReference>
<evidence type="ECO:0000259" key="14">
    <source>
        <dbReference type="PROSITE" id="PS51762"/>
    </source>
</evidence>